<dbReference type="RefSeq" id="WP_177168633.1">
    <property type="nucleotide sequence ID" value="NZ_FOHV01000014.1"/>
</dbReference>
<evidence type="ECO:0000313" key="2">
    <source>
        <dbReference type="Proteomes" id="UP000242642"/>
    </source>
</evidence>
<dbReference type="Proteomes" id="UP000242642">
    <property type="component" value="Unassembled WGS sequence"/>
</dbReference>
<evidence type="ECO:0000313" key="1">
    <source>
        <dbReference type="EMBL" id="SET27870.1"/>
    </source>
</evidence>
<keyword evidence="2" id="KW-1185">Reference proteome</keyword>
<reference evidence="2" key="1">
    <citation type="submission" date="2016-10" db="EMBL/GenBank/DDBJ databases">
        <authorList>
            <person name="Varghese N."/>
            <person name="Submissions S."/>
        </authorList>
    </citation>
    <scope>NUCLEOTIDE SEQUENCE [LARGE SCALE GENOMIC DNA]</scope>
    <source>
        <strain evidence="2">DSM 18579</strain>
    </source>
</reference>
<proteinExistence type="predicted"/>
<dbReference type="AlphaFoldDB" id="A0A1I0D6H1"/>
<accession>A0A1I0D6H1</accession>
<gene>
    <name evidence="1" type="ORF">SAMN02583745_01871</name>
</gene>
<dbReference type="EMBL" id="FOHV01000014">
    <property type="protein sequence ID" value="SET27870.1"/>
    <property type="molecule type" value="Genomic_DNA"/>
</dbReference>
<organism evidence="1 2">
    <name type="scientific">Thorsellia anophelis DSM 18579</name>
    <dbReference type="NCBI Taxonomy" id="1123402"/>
    <lineage>
        <taxon>Bacteria</taxon>
        <taxon>Pseudomonadati</taxon>
        <taxon>Pseudomonadota</taxon>
        <taxon>Gammaproteobacteria</taxon>
        <taxon>Enterobacterales</taxon>
        <taxon>Thorselliaceae</taxon>
        <taxon>Thorsellia</taxon>
    </lineage>
</organism>
<protein>
    <submittedName>
        <fullName evidence="1">Uncharacterized protein</fullName>
    </submittedName>
</protein>
<sequence length="48" mass="5714">MLIKLLFSKDASKKKPEKKERSSWKVLKMLIRLAILVYDALRFFEGDE</sequence>
<name>A0A1I0D6H1_9GAMM</name>
<dbReference type="STRING" id="1123402.SAMN02583745_01871"/>